<keyword evidence="1" id="KW-0472">Membrane</keyword>
<keyword evidence="1" id="KW-0812">Transmembrane</keyword>
<dbReference type="Proteomes" id="UP000604383">
    <property type="component" value="Unassembled WGS sequence"/>
</dbReference>
<organism evidence="2 4">
    <name type="scientific">Clostridium innocuum</name>
    <dbReference type="NCBI Taxonomy" id="1522"/>
    <lineage>
        <taxon>Bacteria</taxon>
        <taxon>Bacillati</taxon>
        <taxon>Bacillota</taxon>
        <taxon>Clostridia</taxon>
        <taxon>Eubacteriales</taxon>
        <taxon>Clostridiaceae</taxon>
        <taxon>Clostridium</taxon>
    </lineage>
</organism>
<feature type="transmembrane region" description="Helical" evidence="1">
    <location>
        <begin position="39"/>
        <end position="64"/>
    </location>
</feature>
<dbReference type="AlphaFoldDB" id="A0AAP2UKG9"/>
<keyword evidence="1" id="KW-1133">Transmembrane helix</keyword>
<evidence type="ECO:0000313" key="3">
    <source>
        <dbReference type="EMBL" id="MZH57543.1"/>
    </source>
</evidence>
<feature type="transmembrane region" description="Helical" evidence="1">
    <location>
        <begin position="118"/>
        <end position="142"/>
    </location>
</feature>
<reference evidence="2" key="2">
    <citation type="journal article" date="2022" name="Clin. Infect. Dis.">
        <title>Association between Clostridium innocuum and antibiotic-associated diarrhea in adults and children: A cross-sectional study and comparative genomics analysis.</title>
        <authorList>
            <person name="Cherny K.E."/>
            <person name="Muscat E.B."/>
            <person name="Balaji A."/>
            <person name="Mukherjee J."/>
            <person name="Ozer E.A."/>
            <person name="Angarone M.P."/>
            <person name="Hauser A.R."/>
            <person name="Sichel J.S."/>
            <person name="Amponsah E."/>
            <person name="Kociolek L.K."/>
        </authorList>
    </citation>
    <scope>NUCLEOTIDE SEQUENCE</scope>
    <source>
        <strain evidence="2">NU1-AC-029v</strain>
    </source>
</reference>
<dbReference type="InterPro" id="IPR021737">
    <property type="entry name" value="Phage_phiKZ_Orf197"/>
</dbReference>
<reference evidence="3" key="1">
    <citation type="journal article" date="2019" name="Nat. Med.">
        <title>A library of human gut bacterial isolates paired with longitudinal multiomics data enables mechanistic microbiome research.</title>
        <authorList>
            <person name="Poyet M."/>
            <person name="Groussin M."/>
            <person name="Gibbons S.M."/>
            <person name="Avila-Pacheco J."/>
            <person name="Jiang X."/>
            <person name="Kearney S.M."/>
            <person name="Perrotta A.R."/>
            <person name="Berdy B."/>
            <person name="Zhao S."/>
            <person name="Lieberman T.D."/>
            <person name="Swanson P.K."/>
            <person name="Smith M."/>
            <person name="Roesemann S."/>
            <person name="Alexander J.E."/>
            <person name="Rich S.A."/>
            <person name="Livny J."/>
            <person name="Vlamakis H."/>
            <person name="Clish C."/>
            <person name="Bullock K."/>
            <person name="Deik A."/>
            <person name="Scott J."/>
            <person name="Pierce K.A."/>
            <person name="Xavier R.J."/>
            <person name="Alm E.J."/>
        </authorList>
    </citation>
    <scope>NUCLEOTIDE SEQUENCE</scope>
    <source>
        <strain evidence="3">BIOML-A12</strain>
    </source>
</reference>
<gene>
    <name evidence="3" type="ORF">GT664_17740</name>
    <name evidence="2" type="ORF">MKC95_04240</name>
</gene>
<dbReference type="RefSeq" id="WP_008816398.1">
    <property type="nucleotide sequence ID" value="NZ_BAABXQ010000001.1"/>
</dbReference>
<sequence length="226" mass="25995">MHNMLLFIIFHVVGDFYLQSDEVAKNKENLNTFMLIHSIIYSIPFVLLFIYFKINVSLLIIITLSHLLIDVCSVKLKNKYKEKECLIFCSDQFIHIFIIYLCSSYMNLTIILSNMALISILAILILVKPTGVLISLAFKVIFKEEKSNHELKIGTYIAYLERIIIFLLCIFDSISTIGFIIAAKTLVRYKDINNNKNHFQEKYLIGTLLSTIGALCCFALIKFLST</sequence>
<evidence type="ECO:0000313" key="4">
    <source>
        <dbReference type="Proteomes" id="UP001203972"/>
    </source>
</evidence>
<dbReference type="Proteomes" id="UP001203972">
    <property type="component" value="Unassembled WGS sequence"/>
</dbReference>
<feature type="transmembrane region" description="Helical" evidence="1">
    <location>
        <begin position="85"/>
        <end position="106"/>
    </location>
</feature>
<dbReference type="Pfam" id="PF11750">
    <property type="entry name" value="DUF3307"/>
    <property type="match status" value="1"/>
</dbReference>
<dbReference type="EMBL" id="WWTN01000038">
    <property type="protein sequence ID" value="MZH57543.1"/>
    <property type="molecule type" value="Genomic_DNA"/>
</dbReference>
<proteinExistence type="predicted"/>
<feature type="transmembrane region" description="Helical" evidence="1">
    <location>
        <begin position="163"/>
        <end position="183"/>
    </location>
</feature>
<name>A0AAP2UKG9_CLOIN</name>
<evidence type="ECO:0000313" key="2">
    <source>
        <dbReference type="EMBL" id="MCR0231975.1"/>
    </source>
</evidence>
<protein>
    <submittedName>
        <fullName evidence="2">DUF3307 domain-containing protein</fullName>
    </submittedName>
</protein>
<accession>A0AAP2UKG9</accession>
<feature type="transmembrane region" description="Helical" evidence="1">
    <location>
        <begin position="203"/>
        <end position="224"/>
    </location>
</feature>
<evidence type="ECO:0000256" key="1">
    <source>
        <dbReference type="SAM" id="Phobius"/>
    </source>
</evidence>
<comment type="caution">
    <text evidence="2">The sequence shown here is derived from an EMBL/GenBank/DDBJ whole genome shotgun (WGS) entry which is preliminary data.</text>
</comment>
<dbReference type="EMBL" id="JAKTMA010000005">
    <property type="protein sequence ID" value="MCR0231975.1"/>
    <property type="molecule type" value="Genomic_DNA"/>
</dbReference>